<evidence type="ECO:0000313" key="6">
    <source>
        <dbReference type="Proteomes" id="UP000243745"/>
    </source>
</evidence>
<evidence type="ECO:0000313" key="5">
    <source>
        <dbReference type="EMBL" id="SFP35787.1"/>
    </source>
</evidence>
<dbReference type="EMBL" id="FOXF01000017">
    <property type="protein sequence ID" value="SFP35787.1"/>
    <property type="molecule type" value="Genomic_DNA"/>
</dbReference>
<reference evidence="5 6" key="1">
    <citation type="submission" date="2016-10" db="EMBL/GenBank/DDBJ databases">
        <authorList>
            <person name="Varghese N."/>
            <person name="Submissions S."/>
        </authorList>
    </citation>
    <scope>NUCLEOTIDE SEQUENCE [LARGE SCALE GENOMIC DNA]</scope>
    <source>
        <strain evidence="5 6">DSM 1361</strain>
    </source>
</reference>
<keyword evidence="1" id="KW-0540">Nuclease</keyword>
<keyword evidence="6" id="KW-1185">Reference proteome</keyword>
<keyword evidence="3" id="KW-0378">Hydrolase</keyword>
<evidence type="ECO:0000256" key="2">
    <source>
        <dbReference type="ARBA" id="ARBA00022759"/>
    </source>
</evidence>
<dbReference type="SUPFAM" id="SSF52980">
    <property type="entry name" value="Restriction endonuclease-like"/>
    <property type="match status" value="1"/>
</dbReference>
<proteinExistence type="predicted"/>
<protein>
    <submittedName>
        <fullName evidence="5">DNA mismatch repair protein MutH</fullName>
    </submittedName>
</protein>
<name>A0A662ZI06_9GAMM</name>
<dbReference type="Proteomes" id="UP000243745">
    <property type="component" value="Unassembled WGS sequence"/>
</dbReference>
<dbReference type="AlphaFoldDB" id="A0A662ZI06"/>
<dbReference type="Gene3D" id="3.40.600.10">
    <property type="entry name" value="DNA mismatch repair MutH/Restriction endonuclease, type II"/>
    <property type="match status" value="1"/>
</dbReference>
<evidence type="ECO:0000256" key="3">
    <source>
        <dbReference type="ARBA" id="ARBA00022801"/>
    </source>
</evidence>
<evidence type="ECO:0000256" key="1">
    <source>
        <dbReference type="ARBA" id="ARBA00022722"/>
    </source>
</evidence>
<dbReference type="RefSeq" id="WP_093141859.1">
    <property type="nucleotide sequence ID" value="NZ_FOXF01000017.1"/>
</dbReference>
<sequence length="208" mass="23552">MIPFSIDELMHRVIALNGMTVGELASALNIPLPYNTKNAKGYIGQLAEIALGASAGAKPVQDFINLNVELKTIPLLKNCRPAQNTHVCILEHQHIRNQTFENSNFYNKIKQVLWLPVEGDPSIIFAERHFGTGFLWHPDDRQYRILRDEWEEIMEFIAINGIKSITSDIGENVLLAPCGGTKNNYQYGFYLRKSFTAQIIDNFLSELS</sequence>
<dbReference type="GO" id="GO:0003677">
    <property type="term" value="F:DNA binding"/>
    <property type="evidence" value="ECO:0007669"/>
    <property type="project" value="InterPro"/>
</dbReference>
<dbReference type="Pfam" id="PF02976">
    <property type="entry name" value="MutH"/>
    <property type="match status" value="1"/>
</dbReference>
<dbReference type="OrthoDB" id="5634909at2"/>
<accession>A0A662ZI06</accession>
<dbReference type="InterPro" id="IPR011335">
    <property type="entry name" value="Restrct_endonuc-II-like"/>
</dbReference>
<dbReference type="SMART" id="SM00927">
    <property type="entry name" value="MutH"/>
    <property type="match status" value="1"/>
</dbReference>
<gene>
    <name evidence="5" type="ORF">SAMN02910344_01180</name>
</gene>
<dbReference type="GO" id="GO:0016787">
    <property type="term" value="F:hydrolase activity"/>
    <property type="evidence" value="ECO:0007669"/>
    <property type="project" value="UniProtKB-KW"/>
</dbReference>
<dbReference type="InterPro" id="IPR011337">
    <property type="entry name" value="DNA_rep_MutH/RE_typeII_Sau3AI"/>
</dbReference>
<feature type="domain" description="DNA mismatch repair MutH/Type II restriction enzyme Sau3AI" evidence="4">
    <location>
        <begin position="51"/>
        <end position="149"/>
    </location>
</feature>
<keyword evidence="2" id="KW-0255">Endonuclease</keyword>
<evidence type="ECO:0000259" key="4">
    <source>
        <dbReference type="SMART" id="SM00927"/>
    </source>
</evidence>
<organism evidence="5 6">
    <name type="scientific">Ruminobacter amylophilus</name>
    <dbReference type="NCBI Taxonomy" id="867"/>
    <lineage>
        <taxon>Bacteria</taxon>
        <taxon>Pseudomonadati</taxon>
        <taxon>Pseudomonadota</taxon>
        <taxon>Gammaproteobacteria</taxon>
        <taxon>Aeromonadales</taxon>
        <taxon>Succinivibrionaceae</taxon>
        <taxon>Ruminobacter</taxon>
    </lineage>
</organism>
<dbReference type="InterPro" id="IPR037057">
    <property type="entry name" value="DNA_rep_MutH/T2_RE_sf"/>
</dbReference>
<dbReference type="GO" id="GO:0004519">
    <property type="term" value="F:endonuclease activity"/>
    <property type="evidence" value="ECO:0007669"/>
    <property type="project" value="UniProtKB-KW"/>
</dbReference>